<dbReference type="PANTHER" id="PTHR10806:SF6">
    <property type="entry name" value="SIGNAL PEPTIDASE COMPLEX CATALYTIC SUBUNIT SEC11"/>
    <property type="match status" value="1"/>
</dbReference>
<evidence type="ECO:0000256" key="4">
    <source>
        <dbReference type="ARBA" id="ARBA00023136"/>
    </source>
</evidence>
<comment type="caution">
    <text evidence="7">The sequence shown here is derived from an EMBL/GenBank/DDBJ whole genome shotgun (WGS) entry which is preliminary data.</text>
</comment>
<keyword evidence="2 5" id="KW-0812">Transmembrane</keyword>
<dbReference type="CDD" id="cd06530">
    <property type="entry name" value="S26_SPase_I"/>
    <property type="match status" value="1"/>
</dbReference>
<dbReference type="Pfam" id="PF10502">
    <property type="entry name" value="Peptidase_S26"/>
    <property type="match status" value="1"/>
</dbReference>
<evidence type="ECO:0000256" key="2">
    <source>
        <dbReference type="ARBA" id="ARBA00022692"/>
    </source>
</evidence>
<sequence length="234" mass="24097">MGDTLKPIPPSGIDVNRDLTGLLAPAAAVLLLVFVVAAVTGAWPPFVAVESGSMAPEIERGDLVVVTATDRFPWSGLVGHADPGAPTRLGDAGDVVVFSPPGDGQRPILHRIAFSVAEGEDWTGRADPALLDGDCADLATCPAPHDGYVTYGDANGEYDQSAGIAPVVRPEWIHAKALFAVPDLGWFRVGVDAAIARIGLFPTAVGFGGFAALAGGFGAVLLGRVGRRRGGERP</sequence>
<name>A0ABD5UNH6_9EURY</name>
<dbReference type="Proteomes" id="UP001596333">
    <property type="component" value="Unassembled WGS sequence"/>
</dbReference>
<evidence type="ECO:0000256" key="5">
    <source>
        <dbReference type="SAM" id="Phobius"/>
    </source>
</evidence>
<dbReference type="Gene3D" id="2.10.109.10">
    <property type="entry name" value="Umud Fragment, subunit A"/>
    <property type="match status" value="1"/>
</dbReference>
<evidence type="ECO:0000259" key="6">
    <source>
        <dbReference type="Pfam" id="PF10502"/>
    </source>
</evidence>
<keyword evidence="8" id="KW-1185">Reference proteome</keyword>
<dbReference type="InterPro" id="IPR019533">
    <property type="entry name" value="Peptidase_S26"/>
</dbReference>
<evidence type="ECO:0000256" key="1">
    <source>
        <dbReference type="ARBA" id="ARBA00004370"/>
    </source>
</evidence>
<gene>
    <name evidence="7" type="ORF">ACFQEY_11835</name>
</gene>
<organism evidence="7 8">
    <name type="scientific">Halorubrum trueperi</name>
    <dbReference type="NCBI Taxonomy" id="2004704"/>
    <lineage>
        <taxon>Archaea</taxon>
        <taxon>Methanobacteriati</taxon>
        <taxon>Methanobacteriota</taxon>
        <taxon>Stenosarchaea group</taxon>
        <taxon>Halobacteria</taxon>
        <taxon>Halobacteriales</taxon>
        <taxon>Haloferacaceae</taxon>
        <taxon>Halorubrum</taxon>
    </lineage>
</organism>
<protein>
    <submittedName>
        <fullName evidence="7">S26 family signal peptidase</fullName>
    </submittedName>
</protein>
<evidence type="ECO:0000256" key="3">
    <source>
        <dbReference type="ARBA" id="ARBA00022989"/>
    </source>
</evidence>
<keyword evidence="3 5" id="KW-1133">Transmembrane helix</keyword>
<evidence type="ECO:0000313" key="7">
    <source>
        <dbReference type="EMBL" id="MFC6889702.1"/>
    </source>
</evidence>
<dbReference type="AlphaFoldDB" id="A0ABD5UNH6"/>
<evidence type="ECO:0000313" key="8">
    <source>
        <dbReference type="Proteomes" id="UP001596333"/>
    </source>
</evidence>
<dbReference type="GO" id="GO:0016020">
    <property type="term" value="C:membrane"/>
    <property type="evidence" value="ECO:0007669"/>
    <property type="project" value="UniProtKB-SubCell"/>
</dbReference>
<feature type="transmembrane region" description="Helical" evidence="5">
    <location>
        <begin position="194"/>
        <end position="223"/>
    </location>
</feature>
<dbReference type="PANTHER" id="PTHR10806">
    <property type="entry name" value="SIGNAL PEPTIDASE COMPLEX CATALYTIC SUBUNIT SEC11"/>
    <property type="match status" value="1"/>
</dbReference>
<dbReference type="InterPro" id="IPR036286">
    <property type="entry name" value="LexA/Signal_pep-like_sf"/>
</dbReference>
<comment type="subcellular location">
    <subcellularLocation>
        <location evidence="1">Membrane</location>
    </subcellularLocation>
</comment>
<keyword evidence="4 5" id="KW-0472">Membrane</keyword>
<dbReference type="EMBL" id="JBHSXI010000012">
    <property type="protein sequence ID" value="MFC6889702.1"/>
    <property type="molecule type" value="Genomic_DNA"/>
</dbReference>
<dbReference type="InterPro" id="IPR001733">
    <property type="entry name" value="Peptidase_S26B"/>
</dbReference>
<reference evidence="7 8" key="1">
    <citation type="journal article" date="2019" name="Int. J. Syst. Evol. Microbiol.">
        <title>The Global Catalogue of Microorganisms (GCM) 10K type strain sequencing project: providing services to taxonomists for standard genome sequencing and annotation.</title>
        <authorList>
            <consortium name="The Broad Institute Genomics Platform"/>
            <consortium name="The Broad Institute Genome Sequencing Center for Infectious Disease"/>
            <person name="Wu L."/>
            <person name="Ma J."/>
        </authorList>
    </citation>
    <scope>NUCLEOTIDE SEQUENCE [LARGE SCALE GENOMIC DNA]</scope>
    <source>
        <strain evidence="7 8">Y73</strain>
    </source>
</reference>
<dbReference type="SUPFAM" id="SSF51306">
    <property type="entry name" value="LexA/Signal peptidase"/>
    <property type="match status" value="1"/>
</dbReference>
<accession>A0ABD5UNH6</accession>
<proteinExistence type="predicted"/>
<feature type="transmembrane region" description="Helical" evidence="5">
    <location>
        <begin position="21"/>
        <end position="43"/>
    </location>
</feature>
<feature type="domain" description="Peptidase S26" evidence="6">
    <location>
        <begin position="28"/>
        <end position="112"/>
    </location>
</feature>